<dbReference type="PROSITE" id="PS50102">
    <property type="entry name" value="RRM"/>
    <property type="match status" value="1"/>
</dbReference>
<evidence type="ECO:0000256" key="6">
    <source>
        <dbReference type="PROSITE-ProRule" id="PRU00176"/>
    </source>
</evidence>
<dbReference type="SMART" id="SM00360">
    <property type="entry name" value="RRM"/>
    <property type="match status" value="2"/>
</dbReference>
<evidence type="ECO:0000313" key="11">
    <source>
        <dbReference type="Proteomes" id="UP000016088"/>
    </source>
</evidence>
<dbReference type="SUPFAM" id="SSF54928">
    <property type="entry name" value="RNA-binding domain, RBD"/>
    <property type="match status" value="1"/>
</dbReference>
<dbReference type="OMA" id="FRDACFK"/>
<dbReference type="Gene3D" id="3.30.70.330">
    <property type="match status" value="2"/>
</dbReference>
<evidence type="ECO:0000256" key="2">
    <source>
        <dbReference type="ARBA" id="ARBA00022723"/>
    </source>
</evidence>
<dbReference type="PROSITE" id="PS50199">
    <property type="entry name" value="ZF_RANBP2_2"/>
    <property type="match status" value="1"/>
</dbReference>
<feature type="domain" description="RRM" evidence="8">
    <location>
        <begin position="68"/>
        <end position="148"/>
    </location>
</feature>
<sequence>MVFGRKNELKQKLLDDMERAVSNIDPFDEERDIVQENAGDMEDDLERKNVEKNPKANFAPRFAGVPNQEIILRGLASTTDEKHISELMSQTGAEIDSIVLIRDKITRESKCYSFVKFISLTSSKVWMERNFPSVHIDGRDISVRYSREAREEIDGWKCENCDLLNYSFRDACFKCKTLRSYVDNTVGNGSNDAGDIPSLYLLLRNLDRSLTDHTLFKGLSKLECNVQRLFMVRQKKDNSFCGYAIIELVDVDETAKTLTKIRTLSGKHFTIASRKVFVDYIHEGVFIPAQQQDEDYKFPTKDGYRAYWDKNLYCSVFIPENVDQEQFKPIGKTLKQRREKRTRSTPAEPPSNKKIALTLARWQGAQKELTEGVPELTEEEEKYLLRYVWKSMLICVLCERKFHSWGHVLKHLTQSSLHQKNLNSSPLVTAAESYMNRIRQIERHDYRDRATERRAIHITDDAYSLKEPNFSSQPDQSPRSRPFKNKFTEEYSHESSEPTAYLPGVGLGTKNAKIKINMTPVDRVKTRARSLYFENPR</sequence>
<dbReference type="Proteomes" id="UP000016088">
    <property type="component" value="Unassembled WGS sequence"/>
</dbReference>
<dbReference type="GO" id="GO:0005634">
    <property type="term" value="C:nucleus"/>
    <property type="evidence" value="ECO:0007669"/>
    <property type="project" value="UniProtKB-SubCell"/>
</dbReference>
<gene>
    <name evidence="10" type="ORF">SOCG_02355</name>
</gene>
<dbReference type="eggNOG" id="KOG0154">
    <property type="taxonomic scope" value="Eukaryota"/>
</dbReference>
<dbReference type="Gene3D" id="4.10.1060.10">
    <property type="entry name" value="Zinc finger, RanBP2-type"/>
    <property type="match status" value="1"/>
</dbReference>
<dbReference type="Pfam" id="PF00076">
    <property type="entry name" value="RRM_1"/>
    <property type="match status" value="1"/>
</dbReference>
<dbReference type="OrthoDB" id="29221at2759"/>
<reference evidence="10 11" key="1">
    <citation type="journal article" date="2011" name="Science">
        <title>Comparative functional genomics of the fission yeasts.</title>
        <authorList>
            <person name="Rhind N."/>
            <person name="Chen Z."/>
            <person name="Yassour M."/>
            <person name="Thompson D.A."/>
            <person name="Haas B.J."/>
            <person name="Habib N."/>
            <person name="Wapinski I."/>
            <person name="Roy S."/>
            <person name="Lin M.F."/>
            <person name="Heiman D.I."/>
            <person name="Young S.K."/>
            <person name="Furuya K."/>
            <person name="Guo Y."/>
            <person name="Pidoux A."/>
            <person name="Chen H.M."/>
            <person name="Robbertse B."/>
            <person name="Goldberg J.M."/>
            <person name="Aoki K."/>
            <person name="Bayne E.H."/>
            <person name="Berlin A.M."/>
            <person name="Desjardins C.A."/>
            <person name="Dobbs E."/>
            <person name="Dukaj L."/>
            <person name="Fan L."/>
            <person name="FitzGerald M.G."/>
            <person name="French C."/>
            <person name="Gujja S."/>
            <person name="Hansen K."/>
            <person name="Keifenheim D."/>
            <person name="Levin J.Z."/>
            <person name="Mosher R.A."/>
            <person name="Mueller C.A."/>
            <person name="Pfiffner J."/>
            <person name="Priest M."/>
            <person name="Russ C."/>
            <person name="Smialowska A."/>
            <person name="Swoboda P."/>
            <person name="Sykes S.M."/>
            <person name="Vaughn M."/>
            <person name="Vengrova S."/>
            <person name="Yoder R."/>
            <person name="Zeng Q."/>
            <person name="Allshire R."/>
            <person name="Baulcombe D."/>
            <person name="Birren B.W."/>
            <person name="Brown W."/>
            <person name="Ekwall K."/>
            <person name="Kellis M."/>
            <person name="Leatherwood J."/>
            <person name="Levin H."/>
            <person name="Margalit H."/>
            <person name="Martienssen R."/>
            <person name="Nieduszynski C.A."/>
            <person name="Spatafora J.W."/>
            <person name="Friedman N."/>
            <person name="Dalgaard J.Z."/>
            <person name="Baumann P."/>
            <person name="Niki H."/>
            <person name="Regev A."/>
            <person name="Nusbaum C."/>
        </authorList>
    </citation>
    <scope>NUCLEOTIDE SEQUENCE [LARGE SCALE GENOMIC DNA]</scope>
    <source>
        <strain evidence="11">yFS286</strain>
    </source>
</reference>
<comment type="subcellular location">
    <subcellularLocation>
        <location evidence="1">Nucleus</location>
    </subcellularLocation>
</comment>
<keyword evidence="6" id="KW-0694">RNA-binding</keyword>
<dbReference type="GeneID" id="25031332"/>
<evidence type="ECO:0000259" key="8">
    <source>
        <dbReference type="PROSITE" id="PS50102"/>
    </source>
</evidence>
<evidence type="ECO:0000256" key="4">
    <source>
        <dbReference type="ARBA" id="ARBA00022833"/>
    </source>
</evidence>
<dbReference type="GO" id="GO:0000398">
    <property type="term" value="P:mRNA splicing, via spliceosome"/>
    <property type="evidence" value="ECO:0007669"/>
    <property type="project" value="TreeGrafter"/>
</dbReference>
<dbReference type="InterPro" id="IPR012677">
    <property type="entry name" value="Nucleotide-bd_a/b_plait_sf"/>
</dbReference>
<dbReference type="PANTHER" id="PTHR13948">
    <property type="entry name" value="RNA-BINDING PROTEIN"/>
    <property type="match status" value="1"/>
</dbReference>
<feature type="domain" description="RanBP2-type" evidence="9">
    <location>
        <begin position="150"/>
        <end position="181"/>
    </location>
</feature>
<dbReference type="InterPro" id="IPR001876">
    <property type="entry name" value="Znf_RanBP2"/>
</dbReference>
<dbReference type="RefSeq" id="XP_013016302.1">
    <property type="nucleotide sequence ID" value="XM_013160848.1"/>
</dbReference>
<keyword evidence="4" id="KW-0862">Zinc</keyword>
<dbReference type="AlphaFoldDB" id="S9RLM2"/>
<proteinExistence type="predicted"/>
<accession>S9RLM2</accession>
<evidence type="ECO:0000256" key="1">
    <source>
        <dbReference type="ARBA" id="ARBA00004123"/>
    </source>
</evidence>
<dbReference type="GO" id="GO:0003723">
    <property type="term" value="F:RNA binding"/>
    <property type="evidence" value="ECO:0007669"/>
    <property type="project" value="UniProtKB-UniRule"/>
</dbReference>
<keyword evidence="5" id="KW-0539">Nucleus</keyword>
<dbReference type="VEuPathDB" id="FungiDB:SOCG_02355"/>
<dbReference type="GO" id="GO:0031445">
    <property type="term" value="P:regulation of heterochromatin formation"/>
    <property type="evidence" value="ECO:0007669"/>
    <property type="project" value="EnsemblFungi"/>
</dbReference>
<dbReference type="SUPFAM" id="SSF90209">
    <property type="entry name" value="Ran binding protein zinc finger-like"/>
    <property type="match status" value="1"/>
</dbReference>
<dbReference type="InterPro" id="IPR000504">
    <property type="entry name" value="RRM_dom"/>
</dbReference>
<evidence type="ECO:0000256" key="5">
    <source>
        <dbReference type="ARBA" id="ARBA00023242"/>
    </source>
</evidence>
<evidence type="ECO:0000259" key="9">
    <source>
        <dbReference type="PROSITE" id="PS50199"/>
    </source>
</evidence>
<dbReference type="SMART" id="SM00547">
    <property type="entry name" value="ZnF_RBZ"/>
    <property type="match status" value="1"/>
</dbReference>
<keyword evidence="11" id="KW-1185">Reference proteome</keyword>
<keyword evidence="3 7" id="KW-0863">Zinc-finger</keyword>
<dbReference type="InterPro" id="IPR035979">
    <property type="entry name" value="RBD_domain_sf"/>
</dbReference>
<name>S9RLM2_SCHOY</name>
<evidence type="ECO:0000256" key="3">
    <source>
        <dbReference type="ARBA" id="ARBA00022771"/>
    </source>
</evidence>
<protein>
    <submittedName>
        <fullName evidence="10">RNA-binding protein</fullName>
    </submittedName>
</protein>
<evidence type="ECO:0000256" key="7">
    <source>
        <dbReference type="PROSITE-ProRule" id="PRU00322"/>
    </source>
</evidence>
<dbReference type="PROSITE" id="PS01358">
    <property type="entry name" value="ZF_RANBP2_1"/>
    <property type="match status" value="1"/>
</dbReference>
<dbReference type="PANTHER" id="PTHR13948:SF3">
    <property type="entry name" value="FI21118P1"/>
    <property type="match status" value="1"/>
</dbReference>
<dbReference type="InterPro" id="IPR036443">
    <property type="entry name" value="Znf_RanBP2_sf"/>
</dbReference>
<dbReference type="EMBL" id="KE503206">
    <property type="protein sequence ID" value="EPX74874.1"/>
    <property type="molecule type" value="Genomic_DNA"/>
</dbReference>
<keyword evidence="2" id="KW-0479">Metal-binding</keyword>
<dbReference type="GO" id="GO:0008270">
    <property type="term" value="F:zinc ion binding"/>
    <property type="evidence" value="ECO:0007669"/>
    <property type="project" value="UniProtKB-KW"/>
</dbReference>
<evidence type="ECO:0000313" key="10">
    <source>
        <dbReference type="EMBL" id="EPX74874.1"/>
    </source>
</evidence>
<dbReference type="GO" id="GO:1905744">
    <property type="term" value="P:regulation of mRNA cis splicing, via spliceosome"/>
    <property type="evidence" value="ECO:0007669"/>
    <property type="project" value="EnsemblFungi"/>
</dbReference>
<dbReference type="HOGENOM" id="CLU_037991_0_0_1"/>
<organism evidence="10 11">
    <name type="scientific">Schizosaccharomyces octosporus (strain yFS286)</name>
    <name type="common">Fission yeast</name>
    <name type="synonym">Octosporomyces octosporus</name>
    <dbReference type="NCBI Taxonomy" id="483514"/>
    <lineage>
        <taxon>Eukaryota</taxon>
        <taxon>Fungi</taxon>
        <taxon>Dikarya</taxon>
        <taxon>Ascomycota</taxon>
        <taxon>Taphrinomycotina</taxon>
        <taxon>Schizosaccharomycetes</taxon>
        <taxon>Schizosaccharomycetales</taxon>
        <taxon>Schizosaccharomycetaceae</taxon>
        <taxon>Schizosaccharomyces</taxon>
    </lineage>
</organism>